<keyword evidence="2" id="KW-0732">Signal</keyword>
<dbReference type="EMBL" id="BAAABU010000020">
    <property type="protein sequence ID" value="GAA0252798.1"/>
    <property type="molecule type" value="Genomic_DNA"/>
</dbReference>
<organism evidence="3 4">
    <name type="scientific">Saccharothrix mutabilis subsp. mutabilis</name>
    <dbReference type="NCBI Taxonomy" id="66855"/>
    <lineage>
        <taxon>Bacteria</taxon>
        <taxon>Bacillati</taxon>
        <taxon>Actinomycetota</taxon>
        <taxon>Actinomycetes</taxon>
        <taxon>Pseudonocardiales</taxon>
        <taxon>Pseudonocardiaceae</taxon>
        <taxon>Saccharothrix</taxon>
    </lineage>
</organism>
<feature type="chain" id="PRO_5045788060" evidence="2">
    <location>
        <begin position="36"/>
        <end position="414"/>
    </location>
</feature>
<keyword evidence="4" id="KW-1185">Reference proteome</keyword>
<dbReference type="Proteomes" id="UP001500416">
    <property type="component" value="Unassembled WGS sequence"/>
</dbReference>
<evidence type="ECO:0000313" key="3">
    <source>
        <dbReference type="EMBL" id="GAA0252798.1"/>
    </source>
</evidence>
<feature type="signal peptide" evidence="2">
    <location>
        <begin position="1"/>
        <end position="35"/>
    </location>
</feature>
<accession>A0ABP3E510</accession>
<dbReference type="RefSeq" id="WP_343937517.1">
    <property type="nucleotide sequence ID" value="NZ_BAAABU010000020.1"/>
</dbReference>
<feature type="region of interest" description="Disordered" evidence="1">
    <location>
        <begin position="42"/>
        <end position="61"/>
    </location>
</feature>
<gene>
    <name evidence="3" type="ORF">GCM10010492_61710</name>
</gene>
<comment type="caution">
    <text evidence="3">The sequence shown here is derived from an EMBL/GenBank/DDBJ whole genome shotgun (WGS) entry which is preliminary data.</text>
</comment>
<name>A0ABP3E510_9PSEU</name>
<sequence>MTTHPRTRLPGLRRYAVPLLVLASAVTTVPLQAVAQEPRPVVVQDPDNLPPTPGPGSLRDNPQVYAIAEDANHALRYSYAAVAADLAHPYAEGTVEHDLQTGLRTLPADRLERIVKSAHTVVNADVATRTAQFGRHGLLTLDEFRKVGFDGAFSGVRFDADALKKSLLERASQLEAAEKAAEQDAQRRAFELKLDLSKLPKLTSLDFRVERVKCVDETNPEWPGDDEIVAGGLRVDHLGTTKKVSEWFVGDGFYDGKAKTYADPGRLFTSFDLTASGSWPRGFLAVVMMAEQDGSGFAAAVQAAWAKVKDKVTQVIAHVVATVLTPYVGAAIAEALGQLVGWLVGVFVDWLLELFQDDLFEARTAHVELPHRYEFLYNNPAHLGWTNHRLPSTSMWFTGHGGQYKVNVHWQVNS</sequence>
<evidence type="ECO:0000256" key="1">
    <source>
        <dbReference type="SAM" id="MobiDB-lite"/>
    </source>
</evidence>
<protein>
    <submittedName>
        <fullName evidence="3">Uncharacterized protein</fullName>
    </submittedName>
</protein>
<reference evidence="4" key="1">
    <citation type="journal article" date="2019" name="Int. J. Syst. Evol. Microbiol.">
        <title>The Global Catalogue of Microorganisms (GCM) 10K type strain sequencing project: providing services to taxonomists for standard genome sequencing and annotation.</title>
        <authorList>
            <consortium name="The Broad Institute Genomics Platform"/>
            <consortium name="The Broad Institute Genome Sequencing Center for Infectious Disease"/>
            <person name="Wu L."/>
            <person name="Ma J."/>
        </authorList>
    </citation>
    <scope>NUCLEOTIDE SEQUENCE [LARGE SCALE GENOMIC DNA]</scope>
    <source>
        <strain evidence="4">JCM 3380</strain>
    </source>
</reference>
<evidence type="ECO:0000256" key="2">
    <source>
        <dbReference type="SAM" id="SignalP"/>
    </source>
</evidence>
<evidence type="ECO:0000313" key="4">
    <source>
        <dbReference type="Proteomes" id="UP001500416"/>
    </source>
</evidence>
<proteinExistence type="predicted"/>